<dbReference type="PANTHER" id="PTHR31859">
    <property type="entry name" value="TETRATRICOPEPTIDE REPEAT PROTEIN 39 FAMILY MEMBER"/>
    <property type="match status" value="1"/>
</dbReference>
<proteinExistence type="predicted"/>
<evidence type="ECO:0008006" key="4">
    <source>
        <dbReference type="Google" id="ProtNLM"/>
    </source>
</evidence>
<dbReference type="Proteomes" id="UP000219338">
    <property type="component" value="Unassembled WGS sequence"/>
</dbReference>
<dbReference type="InterPro" id="IPR011990">
    <property type="entry name" value="TPR-like_helical_dom_sf"/>
</dbReference>
<evidence type="ECO:0000313" key="2">
    <source>
        <dbReference type="EMBL" id="SJL01024.1"/>
    </source>
</evidence>
<dbReference type="GO" id="GO:0005829">
    <property type="term" value="C:cytosol"/>
    <property type="evidence" value="ECO:0007669"/>
    <property type="project" value="TreeGrafter"/>
</dbReference>
<accession>A0A284QX37</accession>
<keyword evidence="3" id="KW-1185">Reference proteome</keyword>
<feature type="region of interest" description="Disordered" evidence="1">
    <location>
        <begin position="1"/>
        <end position="20"/>
    </location>
</feature>
<dbReference type="Pfam" id="PF10300">
    <property type="entry name" value="Iml2-TPR_39"/>
    <property type="match status" value="1"/>
</dbReference>
<dbReference type="EMBL" id="FUEG01000003">
    <property type="protein sequence ID" value="SJL01024.1"/>
    <property type="molecule type" value="Genomic_DNA"/>
</dbReference>
<dbReference type="SUPFAM" id="SSF48452">
    <property type="entry name" value="TPR-like"/>
    <property type="match status" value="1"/>
</dbReference>
<sequence length="630" mass="69670">MLVSPLLSGPEGNGATGDAAGPVVKTPYVPNDALDDIPGFAHALDLFLASQMVESEEYCSKNDPNRERMYFCIGYGLIQCIKAVMSYDDDDIVAAIGHTKHATTVASKHRKVSSFTSKLAGYVVPSLHTTGVSFVQSMTPVERHAELIYAESIFERSMLAVIYSGDWLAFVKEAINMRTSLNIYRLLYKYIKAMDDASQKGYDNTIDEHFRTGVYLGAGVSMLVLSLLPSRIIAIVEIFGYHGDRHEALAILGKAGGWTSESDEPTIPASTEGLRRPLCDMALIVFHLVISSFTFGGVDIHMADKIIHWHAKRYPNGVFFLFSSGRLALVHSQPQEAIKYYARAIEVQSQYRTLHHISIWEMAIANLALWDVKASLACWTDLEREATWSKAIYAYGMAVCLLETGGDARPLMERVPKLRQKIAGKSIPLEKLVARKARKFLSQGHLALPALEMAYQFLAIAHAPRQIVVTKMLVEAKACLQSLRSKNKKRTPGYWDDFCLAKFLEGVCLRYVAYPDPDAVLQPDAPSLDDLAGISQDEAAGASISAFEAVFDAGPNIVLDHHIVYHAHYELGRLLACQGKEDEARRQFNLILSGKYLEVGSSGKKGKYSMENALHMRTHAAFEALGNKAL</sequence>
<dbReference type="PANTHER" id="PTHR31859:SF1">
    <property type="entry name" value="TETRATRICOPEPTIDE REPEAT PROTEIN 39C"/>
    <property type="match status" value="1"/>
</dbReference>
<evidence type="ECO:0000256" key="1">
    <source>
        <dbReference type="SAM" id="MobiDB-lite"/>
    </source>
</evidence>
<evidence type="ECO:0000313" key="3">
    <source>
        <dbReference type="Proteomes" id="UP000219338"/>
    </source>
</evidence>
<gene>
    <name evidence="2" type="ORF">ARMOST_04340</name>
</gene>
<dbReference type="GO" id="GO:0005741">
    <property type="term" value="C:mitochondrial outer membrane"/>
    <property type="evidence" value="ECO:0007669"/>
    <property type="project" value="TreeGrafter"/>
</dbReference>
<protein>
    <recommendedName>
        <fullName evidence="4">Tetratricopeptide repeat protein 39B</fullName>
    </recommendedName>
</protein>
<dbReference type="Gene3D" id="1.25.40.10">
    <property type="entry name" value="Tetratricopeptide repeat domain"/>
    <property type="match status" value="1"/>
</dbReference>
<dbReference type="InterPro" id="IPR019412">
    <property type="entry name" value="IML2/TPR_39"/>
</dbReference>
<name>A0A284QX37_ARMOS</name>
<dbReference type="AlphaFoldDB" id="A0A284QX37"/>
<dbReference type="OMA" id="GESHCHF"/>
<dbReference type="OrthoDB" id="43460at2759"/>
<organism evidence="2 3">
    <name type="scientific">Armillaria ostoyae</name>
    <name type="common">Armillaria root rot fungus</name>
    <dbReference type="NCBI Taxonomy" id="47428"/>
    <lineage>
        <taxon>Eukaryota</taxon>
        <taxon>Fungi</taxon>
        <taxon>Dikarya</taxon>
        <taxon>Basidiomycota</taxon>
        <taxon>Agaricomycotina</taxon>
        <taxon>Agaricomycetes</taxon>
        <taxon>Agaricomycetidae</taxon>
        <taxon>Agaricales</taxon>
        <taxon>Marasmiineae</taxon>
        <taxon>Physalacriaceae</taxon>
        <taxon>Armillaria</taxon>
    </lineage>
</organism>
<dbReference type="GO" id="GO:0005634">
    <property type="term" value="C:nucleus"/>
    <property type="evidence" value="ECO:0007669"/>
    <property type="project" value="TreeGrafter"/>
</dbReference>
<reference evidence="3" key="1">
    <citation type="journal article" date="2017" name="Nat. Ecol. Evol.">
        <title>Genome expansion and lineage-specific genetic innovations in the forest pathogenic fungi Armillaria.</title>
        <authorList>
            <person name="Sipos G."/>
            <person name="Prasanna A.N."/>
            <person name="Walter M.C."/>
            <person name="O'Connor E."/>
            <person name="Balint B."/>
            <person name="Krizsan K."/>
            <person name="Kiss B."/>
            <person name="Hess J."/>
            <person name="Varga T."/>
            <person name="Slot J."/>
            <person name="Riley R."/>
            <person name="Boka B."/>
            <person name="Rigling D."/>
            <person name="Barry K."/>
            <person name="Lee J."/>
            <person name="Mihaltcheva S."/>
            <person name="LaButti K."/>
            <person name="Lipzen A."/>
            <person name="Waldron R."/>
            <person name="Moloney N.M."/>
            <person name="Sperisen C."/>
            <person name="Kredics L."/>
            <person name="Vagvoelgyi C."/>
            <person name="Patrignani A."/>
            <person name="Fitzpatrick D."/>
            <person name="Nagy I."/>
            <person name="Doyle S."/>
            <person name="Anderson J.B."/>
            <person name="Grigoriev I.V."/>
            <person name="Gueldener U."/>
            <person name="Muensterkoetter M."/>
            <person name="Nagy L.G."/>
        </authorList>
    </citation>
    <scope>NUCLEOTIDE SEQUENCE [LARGE SCALE GENOMIC DNA]</scope>
    <source>
        <strain evidence="3">C18/9</strain>
    </source>
</reference>